<gene>
    <name evidence="9" type="ordered locus">Rleg2_6145</name>
</gene>
<evidence type="ECO:0000313" key="9">
    <source>
        <dbReference type="EMBL" id="ACI59527.1"/>
    </source>
</evidence>
<comment type="function">
    <text evidence="5">Transcriptional regulator of the ttuABCDE tartrate utilization operon.</text>
</comment>
<keyword evidence="4" id="KW-0804">Transcription</keyword>
<evidence type="ECO:0000256" key="4">
    <source>
        <dbReference type="ARBA" id="ARBA00023163"/>
    </source>
</evidence>
<dbReference type="InterPro" id="IPR000847">
    <property type="entry name" value="LysR_HTH_N"/>
</dbReference>
<dbReference type="Gene3D" id="3.40.190.10">
    <property type="entry name" value="Periplasmic binding protein-like II"/>
    <property type="match status" value="2"/>
</dbReference>
<dbReference type="InterPro" id="IPR005119">
    <property type="entry name" value="LysR_subst-bd"/>
</dbReference>
<evidence type="ECO:0000256" key="6">
    <source>
        <dbReference type="ARBA" id="ARBA00067332"/>
    </source>
</evidence>
<dbReference type="Gene3D" id="1.10.10.10">
    <property type="entry name" value="Winged helix-like DNA-binding domain superfamily/Winged helix DNA-binding domain"/>
    <property type="match status" value="1"/>
</dbReference>
<protein>
    <recommendedName>
        <fullName evidence="6">HTH-type transcriptional regulator TtuA</fullName>
    </recommendedName>
    <alternativeName>
        <fullName evidence="7">Tartrate utilization transcriptional regulator</fullName>
    </alternativeName>
</protein>
<dbReference type="KEGG" id="rlt:Rleg2_6145"/>
<dbReference type="AlphaFoldDB" id="A0ABF7QZT4"/>
<keyword evidence="10" id="KW-1185">Reference proteome</keyword>
<dbReference type="SUPFAM" id="SSF53850">
    <property type="entry name" value="Periplasmic binding protein-like II"/>
    <property type="match status" value="1"/>
</dbReference>
<evidence type="ECO:0000256" key="1">
    <source>
        <dbReference type="ARBA" id="ARBA00009437"/>
    </source>
</evidence>
<proteinExistence type="inferred from homology"/>
<reference evidence="9 10" key="1">
    <citation type="journal article" date="2010" name="Stand. Genomic Sci.">
        <title>Complete genome sequence of Rhizobium leguminosarum bv trifolii strain WSM2304, an effective microsymbiont of the South American clover Trifolium polymorphum.</title>
        <authorList>
            <person name="Reeve W."/>
            <person name="O'Hara G."/>
            <person name="Chain P."/>
            <person name="Ardley J."/>
            <person name="Brau L."/>
            <person name="Nandesena K."/>
            <person name="Tiwari R."/>
            <person name="Malfatti S."/>
            <person name="Kiss H."/>
            <person name="Lapidus A."/>
            <person name="Copeland A."/>
            <person name="Nolan M."/>
            <person name="Land M."/>
            <person name="Ivanova N."/>
            <person name="Mavromatis K."/>
            <person name="Markowitz V."/>
            <person name="Kyrpides N."/>
            <person name="Melino V."/>
            <person name="Denton M."/>
            <person name="Yates R."/>
            <person name="Howieson J."/>
        </authorList>
    </citation>
    <scope>NUCLEOTIDE SEQUENCE [LARGE SCALE GENOMIC DNA]</scope>
    <source>
        <strain evidence="9 10">WSM2304</strain>
    </source>
</reference>
<dbReference type="InterPro" id="IPR036390">
    <property type="entry name" value="WH_DNA-bd_sf"/>
</dbReference>
<evidence type="ECO:0000313" key="10">
    <source>
        <dbReference type="Proteomes" id="UP000008330"/>
    </source>
</evidence>
<dbReference type="SUPFAM" id="SSF46785">
    <property type="entry name" value="Winged helix' DNA-binding domain"/>
    <property type="match status" value="1"/>
</dbReference>
<dbReference type="InterPro" id="IPR058163">
    <property type="entry name" value="LysR-type_TF_proteobact-type"/>
</dbReference>
<dbReference type="InterPro" id="IPR036388">
    <property type="entry name" value="WH-like_DNA-bd_sf"/>
</dbReference>
<dbReference type="GO" id="GO:0003677">
    <property type="term" value="F:DNA binding"/>
    <property type="evidence" value="ECO:0007669"/>
    <property type="project" value="UniProtKB-KW"/>
</dbReference>
<evidence type="ECO:0000259" key="8">
    <source>
        <dbReference type="PROSITE" id="PS50931"/>
    </source>
</evidence>
<name>A0ABF7QZT4_RHILW</name>
<dbReference type="PANTHER" id="PTHR30537:SF5">
    <property type="entry name" value="HTH-TYPE TRANSCRIPTIONAL ACTIVATOR TTDR-RELATED"/>
    <property type="match status" value="1"/>
</dbReference>
<dbReference type="EMBL" id="CP001195">
    <property type="protein sequence ID" value="ACI59527.1"/>
    <property type="molecule type" value="Genomic_DNA"/>
</dbReference>
<keyword evidence="9" id="KW-0614">Plasmid</keyword>
<evidence type="ECO:0000256" key="2">
    <source>
        <dbReference type="ARBA" id="ARBA00023015"/>
    </source>
</evidence>
<evidence type="ECO:0000256" key="5">
    <source>
        <dbReference type="ARBA" id="ARBA00054626"/>
    </source>
</evidence>
<keyword evidence="3" id="KW-0238">DNA-binding</keyword>
<geneLocation type="plasmid" evidence="9 10">
    <name>pRLG203</name>
</geneLocation>
<comment type="similarity">
    <text evidence="1">Belongs to the LysR transcriptional regulatory family.</text>
</comment>
<dbReference type="PROSITE" id="PS50931">
    <property type="entry name" value="HTH_LYSR"/>
    <property type="match status" value="1"/>
</dbReference>
<dbReference type="Pfam" id="PF03466">
    <property type="entry name" value="LysR_substrate"/>
    <property type="match status" value="1"/>
</dbReference>
<evidence type="ECO:0000256" key="3">
    <source>
        <dbReference type="ARBA" id="ARBA00023125"/>
    </source>
</evidence>
<dbReference type="FunFam" id="1.10.10.10:FF:000001">
    <property type="entry name" value="LysR family transcriptional regulator"/>
    <property type="match status" value="1"/>
</dbReference>
<feature type="domain" description="HTH lysR-type" evidence="8">
    <location>
        <begin position="9"/>
        <end position="66"/>
    </location>
</feature>
<dbReference type="Pfam" id="PF00126">
    <property type="entry name" value="HTH_1"/>
    <property type="match status" value="1"/>
</dbReference>
<dbReference type="Proteomes" id="UP000008330">
    <property type="component" value="Plasmid pRLG203"/>
</dbReference>
<accession>A0ABF7QZT4</accession>
<dbReference type="CDD" id="cd08432">
    <property type="entry name" value="PBP2_GcdR_TrpI_HvrB_AmpR_like"/>
    <property type="match status" value="1"/>
</dbReference>
<keyword evidence="2" id="KW-0805">Transcription regulation</keyword>
<evidence type="ECO:0000256" key="7">
    <source>
        <dbReference type="ARBA" id="ARBA00083243"/>
    </source>
</evidence>
<dbReference type="PANTHER" id="PTHR30537">
    <property type="entry name" value="HTH-TYPE TRANSCRIPTIONAL REGULATOR"/>
    <property type="match status" value="1"/>
</dbReference>
<sequence>MGELRRDVHLLRNLVTFEAVCRSQNFTNAAADLGITRVAVSRQIADLEDGIQQKLFSRMHRKVVLTAAGEEFANTVNPALDEISHALNKYRHDAGGSRLSVTITTAFATFWLMPRLVDLGSRFPDLEVNLVVSDRYLDLAAENVDIAIRYMPAPPEGDDWVRLMREEIFPVYSPKYPIRTTLTAPVDLLSERLLFLSGQYRPEARWGHWFKVHNLPQPDEKNGVTVNTYINMVQAALEGQGIALAGFPLMNGYLQDGTLVRMTSIEPLMREYYYVLNRSPRKAVTRLFYDWLFEQAASEGYGNSVFR</sequence>
<organism evidence="9 10">
    <name type="scientific">Rhizobium leguminosarum bv. trifolii (strain WSM2304)</name>
    <dbReference type="NCBI Taxonomy" id="395492"/>
    <lineage>
        <taxon>Bacteria</taxon>
        <taxon>Pseudomonadati</taxon>
        <taxon>Pseudomonadota</taxon>
        <taxon>Alphaproteobacteria</taxon>
        <taxon>Hyphomicrobiales</taxon>
        <taxon>Rhizobiaceae</taxon>
        <taxon>Rhizobium/Agrobacterium group</taxon>
        <taxon>Rhizobium</taxon>
    </lineage>
</organism>